<accession>A0A271J2Y9</accession>
<gene>
    <name evidence="3" type="ORF">BSZ37_13695</name>
</gene>
<dbReference type="PROSITE" id="PS51257">
    <property type="entry name" value="PROKAR_LIPOPROTEIN"/>
    <property type="match status" value="1"/>
</dbReference>
<keyword evidence="4" id="KW-1185">Reference proteome</keyword>
<dbReference type="EMBL" id="MQWD01000001">
    <property type="protein sequence ID" value="PAP77414.1"/>
    <property type="molecule type" value="Genomic_DNA"/>
</dbReference>
<sequence>MLSPRVLTLAALFVVAGCALPEEAATSGTTETAPPARVGETIISDPRVGALQLHQTGDEATLPVVTLDAQQSLRLEFDLVGQEAGAPLEIRFVHTDRQGRSQLLPSEYLTGFESDQILDYERSTSSVQVPYVHYSYDFPNANIGFKVSGNYRAIVRDGDGRLLFDVPFFVSEQLAQVELAFGATVQDGSVGFAVQPAARLRPDPRLQEFDGSRYTVCFGRNGRTDDFRCAPEPSLVDLALYQFYLPRTAAFPEQQALFELDLGFLGVNTEVLEVDRTTTPPTALLDLDYAEFGGDVRQAVIASIPLVGSVYRDVGRADVDGQYVEVKFQYVPPQSRQSPRRVYVVGSFNGWQRTPESEMTWVEAEGRYAATLLLKQGRYVYGYQGVAVETPGLSAASLFTAYVYLADPRRFTDRLIAVRSGVAQ</sequence>
<dbReference type="SUPFAM" id="SSF81296">
    <property type="entry name" value="E set domains"/>
    <property type="match status" value="1"/>
</dbReference>
<dbReference type="Pfam" id="PF17116">
    <property type="entry name" value="T9SS_plug_1st"/>
    <property type="match status" value="1"/>
</dbReference>
<dbReference type="Proteomes" id="UP000216339">
    <property type="component" value="Unassembled WGS sequence"/>
</dbReference>
<keyword evidence="1" id="KW-0732">Signal</keyword>
<feature type="chain" id="PRO_5012605670" description="Type 9 secretion system plug protein N-terminal domain-containing protein" evidence="1">
    <location>
        <begin position="25"/>
        <end position="424"/>
    </location>
</feature>
<evidence type="ECO:0000259" key="2">
    <source>
        <dbReference type="Pfam" id="PF17116"/>
    </source>
</evidence>
<dbReference type="CDD" id="cd02859">
    <property type="entry name" value="E_set_AMPKbeta_like_N"/>
    <property type="match status" value="1"/>
</dbReference>
<dbReference type="InterPro" id="IPR014756">
    <property type="entry name" value="Ig_E-set"/>
</dbReference>
<feature type="domain" description="Type 9 secretion system plug protein N-terminal" evidence="2">
    <location>
        <begin position="50"/>
        <end position="170"/>
    </location>
</feature>
<dbReference type="InterPro" id="IPR013783">
    <property type="entry name" value="Ig-like_fold"/>
</dbReference>
<reference evidence="3 4" key="1">
    <citation type="submission" date="2016-11" db="EMBL/GenBank/DDBJ databases">
        <title>Study of marine rhodopsin-containing bacteria.</title>
        <authorList>
            <person name="Yoshizawa S."/>
            <person name="Kumagai Y."/>
            <person name="Kogure K."/>
        </authorList>
    </citation>
    <scope>NUCLEOTIDE SEQUENCE [LARGE SCALE GENOMIC DNA]</scope>
    <source>
        <strain evidence="3 4">SAORIC-28</strain>
    </source>
</reference>
<proteinExistence type="predicted"/>
<name>A0A271J2Y9_9BACT</name>
<organism evidence="3 4">
    <name type="scientific">Rubrivirga marina</name>
    <dbReference type="NCBI Taxonomy" id="1196024"/>
    <lineage>
        <taxon>Bacteria</taxon>
        <taxon>Pseudomonadati</taxon>
        <taxon>Rhodothermota</taxon>
        <taxon>Rhodothermia</taxon>
        <taxon>Rhodothermales</taxon>
        <taxon>Rubricoccaceae</taxon>
        <taxon>Rubrivirga</taxon>
    </lineage>
</organism>
<evidence type="ECO:0000313" key="4">
    <source>
        <dbReference type="Proteomes" id="UP000216339"/>
    </source>
</evidence>
<dbReference type="InterPro" id="IPR031345">
    <property type="entry name" value="T9SS_Plug_N"/>
</dbReference>
<feature type="signal peptide" evidence="1">
    <location>
        <begin position="1"/>
        <end position="24"/>
    </location>
</feature>
<protein>
    <recommendedName>
        <fullName evidence="2">Type 9 secretion system plug protein N-terminal domain-containing protein</fullName>
    </recommendedName>
</protein>
<dbReference type="OrthoDB" id="1522602at2"/>
<evidence type="ECO:0000313" key="3">
    <source>
        <dbReference type="EMBL" id="PAP77414.1"/>
    </source>
</evidence>
<evidence type="ECO:0000256" key="1">
    <source>
        <dbReference type="SAM" id="SignalP"/>
    </source>
</evidence>
<comment type="caution">
    <text evidence="3">The sequence shown here is derived from an EMBL/GenBank/DDBJ whole genome shotgun (WGS) entry which is preliminary data.</text>
</comment>
<dbReference type="Gene3D" id="2.60.40.10">
    <property type="entry name" value="Immunoglobulins"/>
    <property type="match status" value="1"/>
</dbReference>
<dbReference type="AlphaFoldDB" id="A0A271J2Y9"/>
<dbReference type="RefSeq" id="WP_095511081.1">
    <property type="nucleotide sequence ID" value="NZ_MQWD01000001.1"/>
</dbReference>